<dbReference type="Proteomes" id="UP001419268">
    <property type="component" value="Unassembled WGS sequence"/>
</dbReference>
<sequence>MVVSRSSKDLVEIIKELDEYFLRAADLGGHVSLLLENSSSGTNKVYDCGRSFSSLSWTWGSSAKSSSGFGRMNDVIVGNSGGNSSHCSTVEKLYAWEKKLYDEVKSAGNLKIEHGKKVGQLRKQEVKGGDYVKTEKNKKEIERLESLMVVASQAMQTTSAEIIRLRETELYPQLLELVKGAAVGLIASIYSASKADMHDLLFSSSLLLLMSMWRSMYECHQVQTHIVQQLKFLTTVPSTEPTSEIHRQSTLQLELEVQHWHQAFCTLVEAQQDYIRSLTGWLRLSLFQFNSNAFNRTGHSSAIYSLCEEWQQAIDRIPDKVASEGIKAFLTAIHAIVVQQEEEKKQKKKSDAAFKELEKRVLQLRSLESKYGPYAMPESSRSWKHRDPVGDKRAKVDILRHKAEEEKTKYEKSVSVTRAMTLNNLQMGFPNLFQAMTGFSNVCMHTFESVFNQGKNGDQGIDLKRLLT</sequence>
<proteinExistence type="predicted"/>
<keyword evidence="3" id="KW-1185">Reference proteome</keyword>
<evidence type="ECO:0000313" key="3">
    <source>
        <dbReference type="Proteomes" id="UP001419268"/>
    </source>
</evidence>
<evidence type="ECO:0000259" key="1">
    <source>
        <dbReference type="Pfam" id="PF04782"/>
    </source>
</evidence>
<protein>
    <recommendedName>
        <fullName evidence="1">DUF632 domain-containing protein</fullName>
    </recommendedName>
</protein>
<comment type="caution">
    <text evidence="2">The sequence shown here is derived from an EMBL/GenBank/DDBJ whole genome shotgun (WGS) entry which is preliminary data.</text>
</comment>
<dbReference type="PANTHER" id="PTHR21450">
    <property type="entry name" value="PROTEIN ALTERED PHOSPHATE STARVATION RESPONSE 1"/>
    <property type="match status" value="1"/>
</dbReference>
<dbReference type="InterPro" id="IPR006867">
    <property type="entry name" value="DUF632"/>
</dbReference>
<feature type="domain" description="DUF632" evidence="1">
    <location>
        <begin position="209"/>
        <end position="334"/>
    </location>
</feature>
<gene>
    <name evidence="2" type="ORF">Scep_000315</name>
</gene>
<name>A0AAP0L9J7_9MAGN</name>
<organism evidence="2 3">
    <name type="scientific">Stephania cephalantha</name>
    <dbReference type="NCBI Taxonomy" id="152367"/>
    <lineage>
        <taxon>Eukaryota</taxon>
        <taxon>Viridiplantae</taxon>
        <taxon>Streptophyta</taxon>
        <taxon>Embryophyta</taxon>
        <taxon>Tracheophyta</taxon>
        <taxon>Spermatophyta</taxon>
        <taxon>Magnoliopsida</taxon>
        <taxon>Ranunculales</taxon>
        <taxon>Menispermaceae</taxon>
        <taxon>Menispermoideae</taxon>
        <taxon>Cissampelideae</taxon>
        <taxon>Stephania</taxon>
    </lineage>
</organism>
<dbReference type="Pfam" id="PF04782">
    <property type="entry name" value="DUF632"/>
    <property type="match status" value="2"/>
</dbReference>
<dbReference type="AlphaFoldDB" id="A0AAP0L9J7"/>
<evidence type="ECO:0000313" key="2">
    <source>
        <dbReference type="EMBL" id="KAK9165124.1"/>
    </source>
</evidence>
<feature type="domain" description="DUF632" evidence="1">
    <location>
        <begin position="10"/>
        <end position="181"/>
    </location>
</feature>
<dbReference type="PANTHER" id="PTHR21450:SF23">
    <property type="entry name" value="PROTEIN ALTERED PHOSPHATE STARVATION RESPONSE 1"/>
    <property type="match status" value="1"/>
</dbReference>
<dbReference type="EMBL" id="JBBNAG010000001">
    <property type="protein sequence ID" value="KAK9165124.1"/>
    <property type="molecule type" value="Genomic_DNA"/>
</dbReference>
<reference evidence="2 3" key="1">
    <citation type="submission" date="2024-01" db="EMBL/GenBank/DDBJ databases">
        <title>Genome assemblies of Stephania.</title>
        <authorList>
            <person name="Yang L."/>
        </authorList>
    </citation>
    <scope>NUCLEOTIDE SEQUENCE [LARGE SCALE GENOMIC DNA]</scope>
    <source>
        <strain evidence="2">JXDWG</strain>
        <tissue evidence="2">Leaf</tissue>
    </source>
</reference>
<accession>A0AAP0L9J7</accession>